<dbReference type="Pfam" id="PF23019">
    <property type="entry name" value="DUF7033"/>
    <property type="match status" value="1"/>
</dbReference>
<gene>
    <name evidence="2" type="ORF">FCN74_04250</name>
</gene>
<dbReference type="OrthoDB" id="5573484at2"/>
<sequence>MEILIYVPKITSRINYTFRQLCKRMLGFEINFTTKIETFIAYKGVKFSYANQRLGNEIFIQAHGLLSEQGVNDVDITVSKWRDVPYFFKTSSQSDIPYDIFAASFFLLSRYEEYLPHVKDELGEFPANESLAYKNNFLHLPVIDIWLTHFTGVLKEKFDTVQEKESQFNFNLIIAVERAFQFRKIGISRSIGGFLADVFQLKIRDLYARIKTWFKSSLDPFDVYDDLIDLKDQLNINMLFMFQLGDYSIHTKNINHRKRLYKKLIKSMGDYCEIGLLASHEGIEDIETLHKEIKRFENISNLELESILIKDRKLNFPDFYVNLEKTIIQKDYSMGYANHIGFRAGTCSSFLFYDLNLEQASPIKINPYFLSSKVLKRLNNKEVEQFINELKPYKVNLNLLFNNSDFAEEDERKRYFQIFKQMI</sequence>
<dbReference type="AlphaFoldDB" id="A0A4U5TVK0"/>
<protein>
    <submittedName>
        <fullName evidence="2">Carbohydrate esterase</fullName>
    </submittedName>
</protein>
<comment type="caution">
    <text evidence="2">The sequence shown here is derived from an EMBL/GenBank/DDBJ whole genome shotgun (WGS) entry which is preliminary data.</text>
</comment>
<dbReference type="RefSeq" id="WP_138931334.1">
    <property type="nucleotide sequence ID" value="NZ_SWMU01000001.1"/>
</dbReference>
<accession>A0A4U5TVK0</accession>
<reference evidence="2 3" key="1">
    <citation type="submission" date="2019-04" db="EMBL/GenBank/DDBJ databases">
        <title>Psychroflexus halotolerans sp. nov., isolated from a marine solar saltern.</title>
        <authorList>
            <person name="Feng X."/>
        </authorList>
    </citation>
    <scope>NUCLEOTIDE SEQUENCE [LARGE SCALE GENOMIC DNA]</scope>
    <source>
        <strain evidence="2 3">WDS2C27</strain>
    </source>
</reference>
<evidence type="ECO:0000313" key="2">
    <source>
        <dbReference type="EMBL" id="TKS57634.1"/>
    </source>
</evidence>
<dbReference type="InterPro" id="IPR054297">
    <property type="entry name" value="DUF7033"/>
</dbReference>
<proteinExistence type="predicted"/>
<dbReference type="EMBL" id="SWMU01000001">
    <property type="protein sequence ID" value="TKS57634.1"/>
    <property type="molecule type" value="Genomic_DNA"/>
</dbReference>
<name>A0A4U5TVK0_9FLAO</name>
<evidence type="ECO:0000313" key="3">
    <source>
        <dbReference type="Proteomes" id="UP000306552"/>
    </source>
</evidence>
<dbReference type="Proteomes" id="UP000306552">
    <property type="component" value="Unassembled WGS sequence"/>
</dbReference>
<keyword evidence="3" id="KW-1185">Reference proteome</keyword>
<feature type="domain" description="DUF7033" evidence="1">
    <location>
        <begin position="96"/>
        <end position="183"/>
    </location>
</feature>
<evidence type="ECO:0000259" key="1">
    <source>
        <dbReference type="Pfam" id="PF23019"/>
    </source>
</evidence>
<organism evidence="2 3">
    <name type="scientific">Mesohalobacter halotolerans</name>
    <dbReference type="NCBI Taxonomy" id="1883405"/>
    <lineage>
        <taxon>Bacteria</taxon>
        <taxon>Pseudomonadati</taxon>
        <taxon>Bacteroidota</taxon>
        <taxon>Flavobacteriia</taxon>
        <taxon>Flavobacteriales</taxon>
        <taxon>Flavobacteriaceae</taxon>
        <taxon>Mesohalobacter</taxon>
    </lineage>
</organism>